<name>A0A1F7JFA1_9BACT</name>
<protein>
    <recommendedName>
        <fullName evidence="3">CYTH domain-containing protein</fullName>
    </recommendedName>
</protein>
<dbReference type="EMBL" id="MGAU01000034">
    <property type="protein sequence ID" value="OGK54285.1"/>
    <property type="molecule type" value="Genomic_DNA"/>
</dbReference>
<dbReference type="SUPFAM" id="SSF55154">
    <property type="entry name" value="CYTH-like phosphatases"/>
    <property type="match status" value="1"/>
</dbReference>
<sequence length="163" mass="19186">MLCFSKMQTITRKFLVKDIPDLSHQKAIQNNRFYLFISEGLVIRVQNNGDTYEIERKVDISELIREKHKIEISKEEFEALSNLTNKNISRDSYLISEKPRVTLKIYHNNFEGLVRAEVSFDSIEEAQNFKPLDWFNKEITNSPLAKDETLSNLSIEEFRKLLI</sequence>
<evidence type="ECO:0000313" key="1">
    <source>
        <dbReference type="EMBL" id="OGK54285.1"/>
    </source>
</evidence>
<dbReference type="Gene3D" id="2.40.320.10">
    <property type="entry name" value="Hypothetical Protein Pfu-838710-001"/>
    <property type="match status" value="1"/>
</dbReference>
<accession>A0A1F7JFA1</accession>
<evidence type="ECO:0008006" key="3">
    <source>
        <dbReference type="Google" id="ProtNLM"/>
    </source>
</evidence>
<gene>
    <name evidence="1" type="ORF">A3B56_01665</name>
</gene>
<dbReference type="AlphaFoldDB" id="A0A1F7JFA1"/>
<comment type="caution">
    <text evidence="1">The sequence shown here is derived from an EMBL/GenBank/DDBJ whole genome shotgun (WGS) entry which is preliminary data.</text>
</comment>
<dbReference type="Proteomes" id="UP000178486">
    <property type="component" value="Unassembled WGS sequence"/>
</dbReference>
<organism evidence="1 2">
    <name type="scientific">Candidatus Roizmanbacteria bacterium RIFCSPLOWO2_01_FULL_45_11</name>
    <dbReference type="NCBI Taxonomy" id="1802070"/>
    <lineage>
        <taxon>Bacteria</taxon>
        <taxon>Candidatus Roizmaniibacteriota</taxon>
    </lineage>
</organism>
<proteinExistence type="predicted"/>
<evidence type="ECO:0000313" key="2">
    <source>
        <dbReference type="Proteomes" id="UP000178486"/>
    </source>
</evidence>
<reference evidence="1 2" key="1">
    <citation type="journal article" date="2016" name="Nat. Commun.">
        <title>Thousands of microbial genomes shed light on interconnected biogeochemical processes in an aquifer system.</title>
        <authorList>
            <person name="Anantharaman K."/>
            <person name="Brown C.T."/>
            <person name="Hug L.A."/>
            <person name="Sharon I."/>
            <person name="Castelle C.J."/>
            <person name="Probst A.J."/>
            <person name="Thomas B.C."/>
            <person name="Singh A."/>
            <person name="Wilkins M.J."/>
            <person name="Karaoz U."/>
            <person name="Brodie E.L."/>
            <person name="Williams K.H."/>
            <person name="Hubbard S.S."/>
            <person name="Banfield J.F."/>
        </authorList>
    </citation>
    <scope>NUCLEOTIDE SEQUENCE [LARGE SCALE GENOMIC DNA]</scope>
</reference>
<dbReference type="InterPro" id="IPR033469">
    <property type="entry name" value="CYTH-like_dom_sf"/>
</dbReference>